<dbReference type="EMBL" id="MCGO01000068">
    <property type="protein sequence ID" value="ORY33273.1"/>
    <property type="molecule type" value="Genomic_DNA"/>
</dbReference>
<protein>
    <submittedName>
        <fullName evidence="1">Uncharacterized protein</fullName>
    </submittedName>
</protein>
<sequence length="397" mass="43684">MNPPRCPEHDRENTKHPLLPTTTHPVILVRTQECPLRGLVRRTVFLLSLFLALFFTLKLLLGPHSTEPPVWHAPPPFNNDSPSLFSANERVGNHSFLAADFSAVKILVSGNGLAQVAVVRVPKRNLMASVYYDIKSGGMIPGALDRCDVTAVVKQLPGSERMELTVKVTFPDDLPPRMTNLQTLMRVELPQDELYSFVVSGDAFVVDYAGPNVRSLFNVMGRLGKLSVYEPVDALEVMVKMQQGSMMFGADVSAMKVDLYTGVGDIEVMDTMKVNEMGMFHTNWGHIKMERLTGLFETMKMSAKWGSIEIMDMMLDPIFAEPSIEMSTSAIGSMYGNIKVSVTGFRGMYHATSWMNMVKVIGPAVNQEIPGMIGMDPTAVGQFNATASLGAINLSFA</sequence>
<evidence type="ECO:0000313" key="1">
    <source>
        <dbReference type="EMBL" id="ORY33273.1"/>
    </source>
</evidence>
<evidence type="ECO:0000313" key="2">
    <source>
        <dbReference type="Proteomes" id="UP000193642"/>
    </source>
</evidence>
<dbReference type="OrthoDB" id="10288913at2759"/>
<reference evidence="1 2" key="1">
    <citation type="submission" date="2016-07" db="EMBL/GenBank/DDBJ databases">
        <title>Pervasive Adenine N6-methylation of Active Genes in Fungi.</title>
        <authorList>
            <consortium name="DOE Joint Genome Institute"/>
            <person name="Mondo S.J."/>
            <person name="Dannebaum R.O."/>
            <person name="Kuo R.C."/>
            <person name="Labutti K."/>
            <person name="Haridas S."/>
            <person name="Kuo A."/>
            <person name="Salamov A."/>
            <person name="Ahrendt S.R."/>
            <person name="Lipzen A."/>
            <person name="Sullivan W."/>
            <person name="Andreopoulos W.B."/>
            <person name="Clum A."/>
            <person name="Lindquist E."/>
            <person name="Daum C."/>
            <person name="Ramamoorthy G.K."/>
            <person name="Gryganskyi A."/>
            <person name="Culley D."/>
            <person name="Magnuson J.K."/>
            <person name="James T.Y."/>
            <person name="O'Malley M.A."/>
            <person name="Stajich J.E."/>
            <person name="Spatafora J.W."/>
            <person name="Visel A."/>
            <person name="Grigoriev I.V."/>
        </authorList>
    </citation>
    <scope>NUCLEOTIDE SEQUENCE [LARGE SCALE GENOMIC DNA]</scope>
    <source>
        <strain evidence="1 2">JEL800</strain>
    </source>
</reference>
<proteinExistence type="predicted"/>
<keyword evidence="2" id="KW-1185">Reference proteome</keyword>
<dbReference type="AlphaFoldDB" id="A0A1Y2BEL2"/>
<dbReference type="Proteomes" id="UP000193642">
    <property type="component" value="Unassembled WGS sequence"/>
</dbReference>
<gene>
    <name evidence="1" type="ORF">BCR33DRAFT_723248</name>
</gene>
<organism evidence="1 2">
    <name type="scientific">Rhizoclosmatium globosum</name>
    <dbReference type="NCBI Taxonomy" id="329046"/>
    <lineage>
        <taxon>Eukaryota</taxon>
        <taxon>Fungi</taxon>
        <taxon>Fungi incertae sedis</taxon>
        <taxon>Chytridiomycota</taxon>
        <taxon>Chytridiomycota incertae sedis</taxon>
        <taxon>Chytridiomycetes</taxon>
        <taxon>Chytridiales</taxon>
        <taxon>Chytriomycetaceae</taxon>
        <taxon>Rhizoclosmatium</taxon>
    </lineage>
</organism>
<accession>A0A1Y2BEL2</accession>
<comment type="caution">
    <text evidence="1">The sequence shown here is derived from an EMBL/GenBank/DDBJ whole genome shotgun (WGS) entry which is preliminary data.</text>
</comment>
<name>A0A1Y2BEL2_9FUNG</name>